<organism evidence="2 3">
    <name type="scientific">Friedmanniomyces endolithicus</name>
    <dbReference type="NCBI Taxonomy" id="329885"/>
    <lineage>
        <taxon>Eukaryota</taxon>
        <taxon>Fungi</taxon>
        <taxon>Dikarya</taxon>
        <taxon>Ascomycota</taxon>
        <taxon>Pezizomycotina</taxon>
        <taxon>Dothideomycetes</taxon>
        <taxon>Dothideomycetidae</taxon>
        <taxon>Mycosphaerellales</taxon>
        <taxon>Teratosphaeriaceae</taxon>
        <taxon>Friedmanniomyces</taxon>
    </lineage>
</organism>
<reference evidence="2" key="1">
    <citation type="submission" date="2023-06" db="EMBL/GenBank/DDBJ databases">
        <title>Black Yeasts Isolated from many extreme environments.</title>
        <authorList>
            <person name="Coleine C."/>
            <person name="Stajich J.E."/>
            <person name="Selbmann L."/>
        </authorList>
    </citation>
    <scope>NUCLEOTIDE SEQUENCE</scope>
    <source>
        <strain evidence="2">CCFEE 5200</strain>
    </source>
</reference>
<comment type="caution">
    <text evidence="2">The sequence shown here is derived from an EMBL/GenBank/DDBJ whole genome shotgun (WGS) entry which is preliminary data.</text>
</comment>
<accession>A0AAN6KEN1</accession>
<name>A0AAN6KEN1_9PEZI</name>
<evidence type="ECO:0000313" key="3">
    <source>
        <dbReference type="Proteomes" id="UP001175353"/>
    </source>
</evidence>
<keyword evidence="3" id="KW-1185">Reference proteome</keyword>
<protein>
    <submittedName>
        <fullName evidence="2">Uncharacterized protein</fullName>
    </submittedName>
</protein>
<sequence>MMPGLGGKLPTFPKTYNVHFLVIISTVGDMLFGFDISSMSAIVGTQQYLTYFGTRPAPSKAPSAPRWPLAPPSAVSLQDPSRNGSGGETPICSVLLCSSQRLAWSLEEFGEMFRPGGRKPWQTKPAESHLDASADDIVRRDLMAYESGKAQVLHKNGTIGIADSDSGKKEEVW</sequence>
<gene>
    <name evidence="2" type="ORF">LTR91_012961</name>
</gene>
<evidence type="ECO:0000313" key="2">
    <source>
        <dbReference type="EMBL" id="KAK0978387.1"/>
    </source>
</evidence>
<dbReference type="Proteomes" id="UP001175353">
    <property type="component" value="Unassembled WGS sequence"/>
</dbReference>
<evidence type="ECO:0000256" key="1">
    <source>
        <dbReference type="SAM" id="MobiDB-lite"/>
    </source>
</evidence>
<feature type="region of interest" description="Disordered" evidence="1">
    <location>
        <begin position="61"/>
        <end position="86"/>
    </location>
</feature>
<proteinExistence type="predicted"/>
<dbReference type="AlphaFoldDB" id="A0AAN6KEN1"/>
<dbReference type="EMBL" id="JAUJLE010000128">
    <property type="protein sequence ID" value="KAK0978387.1"/>
    <property type="molecule type" value="Genomic_DNA"/>
</dbReference>